<dbReference type="EMBL" id="CP092884">
    <property type="protein sequence ID" value="UYV83050.1"/>
    <property type="molecule type" value="Genomic_DNA"/>
</dbReference>
<protein>
    <submittedName>
        <fullName evidence="1">Uncharacterized protein</fullName>
    </submittedName>
</protein>
<evidence type="ECO:0000313" key="2">
    <source>
        <dbReference type="Proteomes" id="UP001235939"/>
    </source>
</evidence>
<gene>
    <name evidence="1" type="ORF">LAZ67_22001966</name>
</gene>
<evidence type="ECO:0000313" key="1">
    <source>
        <dbReference type="EMBL" id="UYV83050.1"/>
    </source>
</evidence>
<reference evidence="1 2" key="1">
    <citation type="submission" date="2022-03" db="EMBL/GenBank/DDBJ databases">
        <title>A chromosomal length assembly of Cordylochernes scorpioides.</title>
        <authorList>
            <person name="Zeh D."/>
            <person name="Zeh J."/>
        </authorList>
    </citation>
    <scope>NUCLEOTIDE SEQUENCE [LARGE SCALE GENOMIC DNA]</scope>
    <source>
        <strain evidence="1">IN4F17</strain>
        <tissue evidence="1">Whole Body</tissue>
    </source>
</reference>
<keyword evidence="2" id="KW-1185">Reference proteome</keyword>
<name>A0ABY6LP97_9ARAC</name>
<organism evidence="1 2">
    <name type="scientific">Cordylochernes scorpioides</name>
    <dbReference type="NCBI Taxonomy" id="51811"/>
    <lineage>
        <taxon>Eukaryota</taxon>
        <taxon>Metazoa</taxon>
        <taxon>Ecdysozoa</taxon>
        <taxon>Arthropoda</taxon>
        <taxon>Chelicerata</taxon>
        <taxon>Arachnida</taxon>
        <taxon>Pseudoscorpiones</taxon>
        <taxon>Cheliferoidea</taxon>
        <taxon>Chernetidae</taxon>
        <taxon>Cordylochernes</taxon>
    </lineage>
</organism>
<sequence length="61" mass="7130">MLMLGKIESSGLRSVTKPQHQLWQTEKRPPRDYGFGLMALFSLTWTLFHEIYKGSNEIFTI</sequence>
<accession>A0ABY6LP97</accession>
<dbReference type="Proteomes" id="UP001235939">
    <property type="component" value="Chromosome 22"/>
</dbReference>
<proteinExistence type="predicted"/>